<evidence type="ECO:0000313" key="30">
    <source>
        <dbReference type="Proteomes" id="UP000284267"/>
    </source>
</evidence>
<dbReference type="EMBL" id="RCXQ01000014">
    <property type="protein sequence ID" value="RYT63891.1"/>
    <property type="molecule type" value="Genomic_DNA"/>
</dbReference>
<evidence type="ECO:0000313" key="21">
    <source>
        <dbReference type="Proteomes" id="UP000261105"/>
    </source>
</evidence>
<dbReference type="Proteomes" id="UP000261105">
    <property type="component" value="Unassembled WGS sequence"/>
</dbReference>
<dbReference type="EMBL" id="CYZD01000015">
    <property type="protein sequence ID" value="CUO60484.1"/>
    <property type="molecule type" value="Genomic_DNA"/>
</dbReference>
<evidence type="ECO:0000313" key="33">
    <source>
        <dbReference type="Proteomes" id="UP000285897"/>
    </source>
</evidence>
<feature type="transmembrane region" description="Helical" evidence="1">
    <location>
        <begin position="7"/>
        <end position="30"/>
    </location>
</feature>
<evidence type="ECO:0000313" key="25">
    <source>
        <dbReference type="Proteomes" id="UP000283585"/>
    </source>
</evidence>
<evidence type="ECO:0000313" key="7">
    <source>
        <dbReference type="EMBL" id="RGR48490.1"/>
    </source>
</evidence>
<evidence type="ECO:0000313" key="16">
    <source>
        <dbReference type="EMBL" id="RHL46135.1"/>
    </source>
</evidence>
<dbReference type="EMBL" id="QSKO01000015">
    <property type="protein sequence ID" value="RHE73311.1"/>
    <property type="molecule type" value="Genomic_DNA"/>
</dbReference>
<dbReference type="Proteomes" id="UP000284644">
    <property type="component" value="Unassembled WGS sequence"/>
</dbReference>
<feature type="transmembrane region" description="Helical" evidence="1">
    <location>
        <begin position="46"/>
        <end position="64"/>
    </location>
</feature>
<evidence type="ECO:0000313" key="35">
    <source>
        <dbReference type="Proteomes" id="UP000409147"/>
    </source>
</evidence>
<dbReference type="EMBL" id="CABHNB010000009">
    <property type="protein sequence ID" value="VUW93797.1"/>
    <property type="molecule type" value="Genomic_DNA"/>
</dbReference>
<name>A0A174GD92_9FIRM</name>
<dbReference type="Proteomes" id="UP000283745">
    <property type="component" value="Unassembled WGS sequence"/>
</dbReference>
<reference evidence="21 22" key="2">
    <citation type="submission" date="2018-08" db="EMBL/GenBank/DDBJ databases">
        <title>A genome reference for cultivated species of the human gut microbiota.</title>
        <authorList>
            <person name="Zou Y."/>
            <person name="Xue W."/>
            <person name="Luo G."/>
        </authorList>
    </citation>
    <scope>NUCLEOTIDE SEQUENCE [LARGE SCALE GENOMIC DNA]</scope>
    <source>
        <strain evidence="8 24">AF14-23</strain>
        <strain evidence="7 32">AF25-21</strain>
        <strain evidence="6 25">AF29-2BH</strain>
        <strain evidence="16 33">AF37-6AC</strain>
        <strain evidence="15 30">AF39-4</strain>
        <strain evidence="14 28">AM18-2AC</strain>
        <strain evidence="13 29">AM22-9LB</strain>
        <strain evidence="12 27">AM27-32LB</strain>
        <strain evidence="11 26">AM28-23</strain>
        <strain evidence="10 31">AM29-25AC</strain>
        <strain evidence="9 23">AM37-4AC</strain>
        <strain evidence="5 21">OM03-6</strain>
        <strain evidence="4 22">OM06-11AA</strain>
    </source>
</reference>
<evidence type="ECO:0000313" key="5">
    <source>
        <dbReference type="EMBL" id="RGN87009.1"/>
    </source>
</evidence>
<gene>
    <name evidence="16" type="ORF">DW021_11905</name>
    <name evidence="15" type="ORF">DW040_16365</name>
    <name evidence="14" type="ORF">DW222_13790</name>
    <name evidence="13" type="ORF">DW272_16065</name>
    <name evidence="12" type="ORF">DW723_11190</name>
    <name evidence="11" type="ORF">DW740_14340</name>
    <name evidence="10" type="ORF">DW767_14220</name>
    <name evidence="9" type="ORF">DW859_12275</name>
    <name evidence="8" type="ORF">DWW07_15095</name>
    <name evidence="7" type="ORF">DWY46_11440</name>
    <name evidence="6" type="ORF">DWZ12_11975</name>
    <name evidence="5" type="ORF">DXB38_11350</name>
    <name evidence="4" type="ORF">DXB81_15600</name>
    <name evidence="17" type="ORF">EAI82_13255</name>
    <name evidence="2" type="ORF">ERS852394_02579</name>
    <name evidence="3" type="ORF">ERS852533_02459</name>
    <name evidence="18" type="ORF">ROSSTS7063_00546</name>
</gene>
<evidence type="ECO:0000313" key="12">
    <source>
        <dbReference type="EMBL" id="RHE73311.1"/>
    </source>
</evidence>
<dbReference type="Proteomes" id="UP000284024">
    <property type="component" value="Unassembled WGS sequence"/>
</dbReference>
<dbReference type="Proteomes" id="UP000095413">
    <property type="component" value="Unassembled WGS sequence"/>
</dbReference>
<evidence type="ECO:0000313" key="23">
    <source>
        <dbReference type="Proteomes" id="UP000265808"/>
    </source>
</evidence>
<dbReference type="EMBL" id="QSUZ01000015">
    <property type="protein sequence ID" value="RGN87009.1"/>
    <property type="molecule type" value="Genomic_DNA"/>
</dbReference>
<evidence type="ECO:0000313" key="34">
    <source>
        <dbReference type="Proteomes" id="UP000293506"/>
    </source>
</evidence>
<evidence type="ECO:0000313" key="2">
    <source>
        <dbReference type="EMBL" id="CUO60484.1"/>
    </source>
</evidence>
<evidence type="ECO:0000313" key="9">
    <source>
        <dbReference type="EMBL" id="RHC04993.1"/>
    </source>
</evidence>
<dbReference type="Proteomes" id="UP000283585">
    <property type="component" value="Unassembled WGS sequence"/>
</dbReference>
<evidence type="ECO:0000313" key="8">
    <source>
        <dbReference type="EMBL" id="RGV61588.1"/>
    </source>
</evidence>
<evidence type="ECO:0000313" key="22">
    <source>
        <dbReference type="Proteomes" id="UP000261222"/>
    </source>
</evidence>
<dbReference type="Proteomes" id="UP000409147">
    <property type="component" value="Unassembled WGS sequence"/>
</dbReference>
<evidence type="ECO:0000313" key="26">
    <source>
        <dbReference type="Proteomes" id="UP000283745"/>
    </source>
</evidence>
<evidence type="ECO:0000313" key="31">
    <source>
        <dbReference type="Proteomes" id="UP000284644"/>
    </source>
</evidence>
<feature type="transmembrane region" description="Helical" evidence="1">
    <location>
        <begin position="119"/>
        <end position="139"/>
    </location>
</feature>
<keyword evidence="35" id="KW-1185">Reference proteome</keyword>
<evidence type="ECO:0000313" key="11">
    <source>
        <dbReference type="EMBL" id="RHE38242.1"/>
    </source>
</evidence>
<evidence type="ECO:0000256" key="1">
    <source>
        <dbReference type="SAM" id="Phobius"/>
    </source>
</evidence>
<dbReference type="EMBL" id="QRZI01000012">
    <property type="protein sequence ID" value="RGV61588.1"/>
    <property type="molecule type" value="Genomic_DNA"/>
</dbReference>
<evidence type="ECO:0000313" key="18">
    <source>
        <dbReference type="EMBL" id="VUW93797.1"/>
    </source>
</evidence>
<keyword evidence="1" id="KW-0472">Membrane</keyword>
<evidence type="ECO:0000313" key="15">
    <source>
        <dbReference type="EMBL" id="RHK92620.1"/>
    </source>
</evidence>
<dbReference type="GeneID" id="79802394"/>
<dbReference type="AlphaFoldDB" id="A0A174GD92"/>
<dbReference type="EMBL" id="QROS01000008">
    <property type="protein sequence ID" value="RHL46135.1"/>
    <property type="molecule type" value="Genomic_DNA"/>
</dbReference>
<dbReference type="RefSeq" id="WP_005423947.1">
    <property type="nucleotide sequence ID" value="NZ_CABHNB010000009.1"/>
</dbReference>
<dbReference type="EMBL" id="QSJW01000009">
    <property type="protein sequence ID" value="RHE10704.1"/>
    <property type="molecule type" value="Genomic_DNA"/>
</dbReference>
<evidence type="ECO:0000313" key="6">
    <source>
        <dbReference type="EMBL" id="RGQ03820.1"/>
    </source>
</evidence>
<dbReference type="EMBL" id="QRSS01000014">
    <property type="protein sequence ID" value="RGQ03820.1"/>
    <property type="molecule type" value="Genomic_DNA"/>
</dbReference>
<dbReference type="EMBL" id="QSHL01000009">
    <property type="protein sequence ID" value="RHC04993.1"/>
    <property type="molecule type" value="Genomic_DNA"/>
</dbReference>
<keyword evidence="1" id="KW-0812">Transmembrane</keyword>
<dbReference type="Proteomes" id="UP000284267">
    <property type="component" value="Unassembled WGS sequence"/>
</dbReference>
<dbReference type="EMBL" id="QSKF01000012">
    <property type="protein sequence ID" value="RHE38242.1"/>
    <property type="molecule type" value="Genomic_DNA"/>
</dbReference>
<dbReference type="EMBL" id="QRJH01000008">
    <property type="protein sequence ID" value="RHH16620.1"/>
    <property type="molecule type" value="Genomic_DNA"/>
</dbReference>
<evidence type="ECO:0000313" key="19">
    <source>
        <dbReference type="Proteomes" id="UP000095409"/>
    </source>
</evidence>
<evidence type="ECO:0000313" key="32">
    <source>
        <dbReference type="Proteomes" id="UP000285839"/>
    </source>
</evidence>
<proteinExistence type="predicted"/>
<dbReference type="EMBL" id="QRUH01000008">
    <property type="protein sequence ID" value="RGR48490.1"/>
    <property type="molecule type" value="Genomic_DNA"/>
</dbReference>
<dbReference type="Proteomes" id="UP000293506">
    <property type="component" value="Unassembled WGS sequence"/>
</dbReference>
<dbReference type="Proteomes" id="UP000265808">
    <property type="component" value="Unassembled WGS sequence"/>
</dbReference>
<evidence type="ECO:0000313" key="14">
    <source>
        <dbReference type="EMBL" id="RHH16620.1"/>
    </source>
</evidence>
<sequence length="144" mass="15139">MTEKKKMGAGLVLSVITVLVTVAGLVLYMMNCKTNYFVKTTGTDNTIVACLAVAAILEIVMIIVSVKMGAKPVLDIIPVACGVLTAYALIAFVGSRIAAIGSIMTFENNAQNMADLKGAIIGMIVCAVALIFTIISSFFKVVKD</sequence>
<dbReference type="Proteomes" id="UP000261222">
    <property type="component" value="Unassembled WGS sequence"/>
</dbReference>
<dbReference type="Proteomes" id="UP000283928">
    <property type="component" value="Unassembled WGS sequence"/>
</dbReference>
<dbReference type="EMBL" id="QRHZ01000014">
    <property type="protein sequence ID" value="RHG14107.1"/>
    <property type="molecule type" value="Genomic_DNA"/>
</dbReference>
<dbReference type="EMBL" id="QROE01000009">
    <property type="protein sequence ID" value="RHK92620.1"/>
    <property type="molecule type" value="Genomic_DNA"/>
</dbReference>
<evidence type="ECO:0000313" key="29">
    <source>
        <dbReference type="Proteomes" id="UP000284220"/>
    </source>
</evidence>
<keyword evidence="1" id="KW-1133">Transmembrane helix</keyword>
<reference evidence="18 35" key="4">
    <citation type="submission" date="2019-07" db="EMBL/GenBank/DDBJ databases">
        <authorList>
            <person name="Hibberd C M."/>
            <person name="Gehrig L. J."/>
            <person name="Chang H.-W."/>
            <person name="Venkatesh S."/>
        </authorList>
    </citation>
    <scope>NUCLEOTIDE SEQUENCE [LARGE SCALE GENOMIC DNA]</scope>
    <source>
        <strain evidence="18">Ruminococcus_obeum_SSTS_Bg7063</strain>
    </source>
</reference>
<evidence type="ECO:0000313" key="4">
    <source>
        <dbReference type="EMBL" id="RGN02549.1"/>
    </source>
</evidence>
<evidence type="ECO:0000313" key="10">
    <source>
        <dbReference type="EMBL" id="RHE10704.1"/>
    </source>
</evidence>
<accession>A0A174GD92</accession>
<evidence type="ECO:0000313" key="3">
    <source>
        <dbReference type="EMBL" id="CUP76266.1"/>
    </source>
</evidence>
<evidence type="ECO:0000313" key="13">
    <source>
        <dbReference type="EMBL" id="RHG14107.1"/>
    </source>
</evidence>
<dbReference type="Proteomes" id="UP000285839">
    <property type="component" value="Unassembled WGS sequence"/>
</dbReference>
<dbReference type="Proteomes" id="UP000284220">
    <property type="component" value="Unassembled WGS sequence"/>
</dbReference>
<dbReference type="OrthoDB" id="2063028at2"/>
<evidence type="ECO:0000313" key="24">
    <source>
        <dbReference type="Proteomes" id="UP000265828"/>
    </source>
</evidence>
<evidence type="ECO:0000313" key="17">
    <source>
        <dbReference type="EMBL" id="RYT63891.1"/>
    </source>
</evidence>
<evidence type="ECO:0000313" key="27">
    <source>
        <dbReference type="Proteomes" id="UP000283928"/>
    </source>
</evidence>
<dbReference type="Proteomes" id="UP000285897">
    <property type="component" value="Unassembled WGS sequence"/>
</dbReference>
<evidence type="ECO:0000313" key="20">
    <source>
        <dbReference type="Proteomes" id="UP000095413"/>
    </source>
</evidence>
<dbReference type="EMBL" id="QSUB01000008">
    <property type="protein sequence ID" value="RGN02549.1"/>
    <property type="molecule type" value="Genomic_DNA"/>
</dbReference>
<dbReference type="Proteomes" id="UP000095409">
    <property type="component" value="Unassembled WGS sequence"/>
</dbReference>
<protein>
    <submittedName>
        <fullName evidence="2">Uncharacterized protein</fullName>
    </submittedName>
</protein>
<reference evidence="19 20" key="1">
    <citation type="submission" date="2015-09" db="EMBL/GenBank/DDBJ databases">
        <authorList>
            <consortium name="Pathogen Informatics"/>
        </authorList>
    </citation>
    <scope>NUCLEOTIDE SEQUENCE [LARGE SCALE GENOMIC DNA]</scope>
    <source>
        <strain evidence="2 19">2789STDY5608837</strain>
        <strain evidence="3 20">2789STDY5834921</strain>
    </source>
</reference>
<organism evidence="2 19">
    <name type="scientific">Blautia obeum</name>
    <dbReference type="NCBI Taxonomy" id="40520"/>
    <lineage>
        <taxon>Bacteria</taxon>
        <taxon>Bacillati</taxon>
        <taxon>Bacillota</taxon>
        <taxon>Clostridia</taxon>
        <taxon>Lachnospirales</taxon>
        <taxon>Lachnospiraceae</taxon>
        <taxon>Blautia</taxon>
    </lineage>
</organism>
<reference evidence="17 34" key="3">
    <citation type="journal article" date="2019" name="Science, e1252229">
        <title>Invertible promoters mediate bacterial phase variation, antibiotic resistance, and host adaptation in the gut.</title>
        <authorList>
            <person name="Jiang X."/>
            <person name="Hall A.B."/>
            <person name="Arthur T.D."/>
            <person name="Plichta D.R."/>
            <person name="Covington C.T."/>
            <person name="Poyet M."/>
            <person name="Crothers J."/>
            <person name="Moses P.L."/>
            <person name="Tolonen A.C."/>
            <person name="Vlamakis H."/>
            <person name="Alm E.J."/>
            <person name="Xavier R.J."/>
        </authorList>
    </citation>
    <scope>NUCLEOTIDE SEQUENCE [LARGE SCALE GENOMIC DNA]</scope>
    <source>
        <strain evidence="34">af_0058</strain>
        <strain evidence="17">Af_0058</strain>
    </source>
</reference>
<evidence type="ECO:0000313" key="28">
    <source>
        <dbReference type="Proteomes" id="UP000284024"/>
    </source>
</evidence>
<dbReference type="EMBL" id="CZBA01000015">
    <property type="protein sequence ID" value="CUP76266.1"/>
    <property type="molecule type" value="Genomic_DNA"/>
</dbReference>
<feature type="transmembrane region" description="Helical" evidence="1">
    <location>
        <begin position="76"/>
        <end position="99"/>
    </location>
</feature>
<dbReference type="Proteomes" id="UP000265828">
    <property type="component" value="Unassembled WGS sequence"/>
</dbReference>